<evidence type="ECO:0000256" key="7">
    <source>
        <dbReference type="ARBA" id="ARBA00022723"/>
    </source>
</evidence>
<dbReference type="GO" id="GO:0008270">
    <property type="term" value="F:zinc ion binding"/>
    <property type="evidence" value="ECO:0007669"/>
    <property type="project" value="UniProtKB-UniRule"/>
</dbReference>
<evidence type="ECO:0000256" key="5">
    <source>
        <dbReference type="ARBA" id="ARBA00022490"/>
    </source>
</evidence>
<keyword evidence="6 15" id="KW-0436">Ligase</keyword>
<keyword evidence="5 15" id="KW-0963">Cytoplasm</keyword>
<feature type="domain" description="Aminoacyl-tRNA synthetase class Ia" evidence="16">
    <location>
        <begin position="24"/>
        <end position="673"/>
    </location>
</feature>
<comment type="function">
    <text evidence="13 15">Catalyzes the attachment of isoleucine to tRNA(Ile). As IleRS can inadvertently accommodate and process structurally similar amino acids such as valine, to avoid such errors it has two additional distinct tRNA(Ile)-dependent editing activities. One activity is designated as 'pretransfer' editing and involves the hydrolysis of activated Val-AMP. The other activity is designated 'posttransfer' editing and involves deacylation of mischarged Val-tRNA(Ile).</text>
</comment>
<sequence length="1109" mass="124112">MAYPRHRAEESVPASPRFPAIEEQILAYWEQDGTFAQSIAQRPAGENGSNEFVFYDGPPFANGLPHYGHLLTGYAKDVIPRYQTLRGKRVERRFGWDTHGLPAELEAERELGIQGKADIERVGIDRFNEACRSSVLKYTREWQDYVTRQARWVDFDNDYKTLDVTYMESVLWAFKQLYDKGLAYEGYRVLPYCWNDQTPLSNHELRMDDDVYQNRQDNTATVGVRLDSGELALIWTTTPWTLPSNLAIAVGPEIDYVTVAPADGPLAGERVILAKALVGSYARELGEAPQVVAEFAGKDLAGRRYAPIFDYFANRGEDEAPGAAAFHILAADFVTTEDGTGLVHLAPAFGEDDMAVCREAGIRTVLPVDDRAVFTSEVPDYAGLQVFDANKPIITDLRDGSGPLARRPETDRAVLVRQASYEHSYPHCWRCRKPLIYKAVTSWFVAVTTFRDRMVELNQQIDWTPDNVKDGQFGKWLENARDWSISRNRYWGSPIPVWVSDNPDYPRTDVYGSLAEIEADFGRLPRNHEGEVDLHRPFIDELTRPNPDDPTGQSTMRRITDVLDVWFDSGSMPFAQVHYPFQNREWFEDHYPGDFIVEYIGQTRGWFYLLHVLATALFDRPAFRSCVSHGIVLGNDGRKMSKSLRNYPDVREVFDRDGADSMRWFLMSSSILRGGNLIVTEEGIREATRQVLLPLWSTYYFFTLYANAAGGQNKRVTDPIEYRNAANSTGDGAGYQAKRLDAAEVASLPAIDRYLLARTRTLVEQVQASLDEFDVPAACEAARDFVDVLTNWYVRTQRTRFWDEDTAAFDVLFTVLETLTRVISPLAPLITEEVWRGLTGERSVHLTDWPDLDGELGGILVGDDELVRVMDEVRAITSSTLSLRKAHGLRVRQPLAALAVCVDDADRLEPYVALLRTELNVKDIVLTEHTAEAEREYGISQRLTVNARAAGPRLGRGVQAVIKESKSGNWHLDEAGAVVIDTEGGPVPLEAPEYQLETVVEFGDGDGEQTRAAAVLPAGGFLVLDIELTDVLRAEGFARDVIREVQEARKNAGLDVADRIVLTLEVPRDQADAVHTHKDLIAAETLATAIDVMPVDGDAIAAGVVKAGS</sequence>
<evidence type="ECO:0000256" key="15">
    <source>
        <dbReference type="HAMAP-Rule" id="MF_02003"/>
    </source>
</evidence>
<keyword evidence="10 15" id="KW-0067">ATP-binding</keyword>
<accession>A0A542ZWZ0</accession>
<keyword evidence="19" id="KW-1185">Reference proteome</keyword>
<comment type="subunit">
    <text evidence="4 15">Monomer.</text>
</comment>
<evidence type="ECO:0000256" key="9">
    <source>
        <dbReference type="ARBA" id="ARBA00022833"/>
    </source>
</evidence>
<evidence type="ECO:0000259" key="16">
    <source>
        <dbReference type="Pfam" id="PF00133"/>
    </source>
</evidence>
<dbReference type="PROSITE" id="PS00178">
    <property type="entry name" value="AA_TRNA_LIGASE_I"/>
    <property type="match status" value="1"/>
</dbReference>
<dbReference type="PANTHER" id="PTHR42780:SF1">
    <property type="entry name" value="ISOLEUCINE--TRNA LIGASE, CYTOPLASMIC"/>
    <property type="match status" value="1"/>
</dbReference>
<dbReference type="InterPro" id="IPR014729">
    <property type="entry name" value="Rossmann-like_a/b/a_fold"/>
</dbReference>
<dbReference type="NCBIfam" id="TIGR00392">
    <property type="entry name" value="ileS"/>
    <property type="match status" value="1"/>
</dbReference>
<evidence type="ECO:0000256" key="2">
    <source>
        <dbReference type="ARBA" id="ARBA00004496"/>
    </source>
</evidence>
<dbReference type="InterPro" id="IPR013155">
    <property type="entry name" value="M/V/L/I-tRNA-synth_anticd-bd"/>
</dbReference>
<dbReference type="Gene3D" id="3.90.740.10">
    <property type="entry name" value="Valyl/Leucyl/Isoleucyl-tRNA synthetase, editing domain"/>
    <property type="match status" value="1"/>
</dbReference>
<dbReference type="EC" id="6.1.1.5" evidence="15"/>
<keyword evidence="12 15" id="KW-0030">Aminoacyl-tRNA synthetase</keyword>
<keyword evidence="11 15" id="KW-0648">Protein biosynthesis</keyword>
<evidence type="ECO:0000256" key="4">
    <source>
        <dbReference type="ARBA" id="ARBA00011245"/>
    </source>
</evidence>
<evidence type="ECO:0000256" key="12">
    <source>
        <dbReference type="ARBA" id="ARBA00023146"/>
    </source>
</evidence>
<dbReference type="FunFam" id="3.40.50.620:FF:000075">
    <property type="entry name" value="Isoleucine--tRNA ligase"/>
    <property type="match status" value="1"/>
</dbReference>
<dbReference type="InterPro" id="IPR002301">
    <property type="entry name" value="Ile-tRNA-ligase"/>
</dbReference>
<dbReference type="InterPro" id="IPR002300">
    <property type="entry name" value="aa-tRNA-synth_Ia"/>
</dbReference>
<dbReference type="Proteomes" id="UP000315389">
    <property type="component" value="Unassembled WGS sequence"/>
</dbReference>
<reference evidence="18 19" key="1">
    <citation type="submission" date="2019-06" db="EMBL/GenBank/DDBJ databases">
        <title>Sequencing the genomes of 1000 actinobacteria strains.</title>
        <authorList>
            <person name="Klenk H.-P."/>
        </authorList>
    </citation>
    <scope>NUCLEOTIDE SEQUENCE [LARGE SCALE GENOMIC DNA]</scope>
    <source>
        <strain evidence="18 19">DSM 4813</strain>
    </source>
</reference>
<dbReference type="InterPro" id="IPR033709">
    <property type="entry name" value="Anticodon_Ile_ABEc"/>
</dbReference>
<dbReference type="SUPFAM" id="SSF52374">
    <property type="entry name" value="Nucleotidylyl transferase"/>
    <property type="match status" value="1"/>
</dbReference>
<keyword evidence="9 15" id="KW-0862">Zinc</keyword>
<comment type="caution">
    <text evidence="18">The sequence shown here is derived from an EMBL/GenBank/DDBJ whole genome shotgun (WGS) entry which is preliminary data.</text>
</comment>
<dbReference type="Gene3D" id="3.40.50.620">
    <property type="entry name" value="HUPs"/>
    <property type="match status" value="2"/>
</dbReference>
<comment type="cofactor">
    <cofactor evidence="1 15">
        <name>Zn(2+)</name>
        <dbReference type="ChEBI" id="CHEBI:29105"/>
    </cofactor>
</comment>
<dbReference type="InterPro" id="IPR001412">
    <property type="entry name" value="aa-tRNA-synth_I_CS"/>
</dbReference>
<keyword evidence="7 15" id="KW-0479">Metal-binding</keyword>
<dbReference type="SUPFAM" id="SSF50677">
    <property type="entry name" value="ValRS/IleRS/LeuRS editing domain"/>
    <property type="match status" value="1"/>
</dbReference>
<dbReference type="InterPro" id="IPR023586">
    <property type="entry name" value="Ile-tRNA-ligase_type2"/>
</dbReference>
<dbReference type="GO" id="GO:0004822">
    <property type="term" value="F:isoleucine-tRNA ligase activity"/>
    <property type="evidence" value="ECO:0007669"/>
    <property type="project" value="UniProtKB-UniRule"/>
</dbReference>
<dbReference type="SUPFAM" id="SSF47323">
    <property type="entry name" value="Anticodon-binding domain of a subclass of class I aminoacyl-tRNA synthetases"/>
    <property type="match status" value="1"/>
</dbReference>
<evidence type="ECO:0000256" key="11">
    <source>
        <dbReference type="ARBA" id="ARBA00022917"/>
    </source>
</evidence>
<evidence type="ECO:0000259" key="17">
    <source>
        <dbReference type="Pfam" id="PF08264"/>
    </source>
</evidence>
<evidence type="ECO:0000256" key="8">
    <source>
        <dbReference type="ARBA" id="ARBA00022741"/>
    </source>
</evidence>
<proteinExistence type="inferred from homology"/>
<dbReference type="Gene3D" id="1.10.730.10">
    <property type="entry name" value="Isoleucyl-tRNA Synthetase, Domain 1"/>
    <property type="match status" value="1"/>
</dbReference>
<dbReference type="GO" id="GO:0006428">
    <property type="term" value="P:isoleucyl-tRNA aminoacylation"/>
    <property type="evidence" value="ECO:0007669"/>
    <property type="project" value="UniProtKB-UniRule"/>
</dbReference>
<feature type="domain" description="Methionyl/Valyl/Leucyl/Isoleucyl-tRNA synthetase anticodon-binding" evidence="17">
    <location>
        <begin position="752"/>
        <end position="895"/>
    </location>
</feature>
<dbReference type="OrthoDB" id="9810365at2"/>
<keyword evidence="8 15" id="KW-0547">Nucleotide-binding</keyword>
<name>A0A542ZWZ0_RARFA</name>
<comment type="catalytic activity">
    <reaction evidence="14 15">
        <text>tRNA(Ile) + L-isoleucine + ATP = L-isoleucyl-tRNA(Ile) + AMP + diphosphate</text>
        <dbReference type="Rhea" id="RHEA:11060"/>
        <dbReference type="Rhea" id="RHEA-COMP:9666"/>
        <dbReference type="Rhea" id="RHEA-COMP:9695"/>
        <dbReference type="ChEBI" id="CHEBI:30616"/>
        <dbReference type="ChEBI" id="CHEBI:33019"/>
        <dbReference type="ChEBI" id="CHEBI:58045"/>
        <dbReference type="ChEBI" id="CHEBI:78442"/>
        <dbReference type="ChEBI" id="CHEBI:78528"/>
        <dbReference type="ChEBI" id="CHEBI:456215"/>
        <dbReference type="EC" id="6.1.1.5"/>
    </reaction>
</comment>
<dbReference type="AlphaFoldDB" id="A0A542ZWZ0"/>
<dbReference type="Pfam" id="PF08264">
    <property type="entry name" value="Anticodon_1"/>
    <property type="match status" value="1"/>
</dbReference>
<feature type="binding site" evidence="15">
    <location>
        <position position="642"/>
    </location>
    <ligand>
        <name>ATP</name>
        <dbReference type="ChEBI" id="CHEBI:30616"/>
    </ligand>
</feature>
<dbReference type="GO" id="GO:0005737">
    <property type="term" value="C:cytoplasm"/>
    <property type="evidence" value="ECO:0007669"/>
    <property type="project" value="UniProtKB-SubCell"/>
</dbReference>
<dbReference type="EMBL" id="VFOS01000001">
    <property type="protein sequence ID" value="TQL64720.1"/>
    <property type="molecule type" value="Genomic_DNA"/>
</dbReference>
<evidence type="ECO:0000313" key="18">
    <source>
        <dbReference type="EMBL" id="TQL64720.1"/>
    </source>
</evidence>
<dbReference type="PRINTS" id="PR00984">
    <property type="entry name" value="TRNASYNTHILE"/>
</dbReference>
<dbReference type="Pfam" id="PF00133">
    <property type="entry name" value="tRNA-synt_1"/>
    <property type="match status" value="1"/>
</dbReference>
<dbReference type="PANTHER" id="PTHR42780">
    <property type="entry name" value="SOLEUCYL-TRNA SYNTHETASE"/>
    <property type="match status" value="1"/>
</dbReference>
<evidence type="ECO:0000256" key="6">
    <source>
        <dbReference type="ARBA" id="ARBA00022598"/>
    </source>
</evidence>
<feature type="short sequence motif" description="'KMSKS' region" evidence="15">
    <location>
        <begin position="639"/>
        <end position="643"/>
    </location>
</feature>
<dbReference type="FunFam" id="3.40.50.620:FF:000063">
    <property type="entry name" value="Isoleucine--tRNA ligase"/>
    <property type="match status" value="1"/>
</dbReference>
<gene>
    <name evidence="15" type="primary">ileS</name>
    <name evidence="18" type="ORF">FB461_1229</name>
</gene>
<evidence type="ECO:0000256" key="14">
    <source>
        <dbReference type="ARBA" id="ARBA00048359"/>
    </source>
</evidence>
<organism evidence="18 19">
    <name type="scientific">Rarobacter faecitabidus</name>
    <dbReference type="NCBI Taxonomy" id="13243"/>
    <lineage>
        <taxon>Bacteria</taxon>
        <taxon>Bacillati</taxon>
        <taxon>Actinomycetota</taxon>
        <taxon>Actinomycetes</taxon>
        <taxon>Micrococcales</taxon>
        <taxon>Rarobacteraceae</taxon>
        <taxon>Rarobacter</taxon>
    </lineage>
</organism>
<dbReference type="HAMAP" id="MF_02003">
    <property type="entry name" value="Ile_tRNA_synth_type2"/>
    <property type="match status" value="1"/>
</dbReference>
<dbReference type="CDD" id="cd07961">
    <property type="entry name" value="Anticodon_Ia_Ile_ABEc"/>
    <property type="match status" value="1"/>
</dbReference>
<evidence type="ECO:0000256" key="3">
    <source>
        <dbReference type="ARBA" id="ARBA00007078"/>
    </source>
</evidence>
<dbReference type="GO" id="GO:0005524">
    <property type="term" value="F:ATP binding"/>
    <property type="evidence" value="ECO:0007669"/>
    <property type="project" value="UniProtKB-UniRule"/>
</dbReference>
<evidence type="ECO:0000256" key="13">
    <source>
        <dbReference type="ARBA" id="ARBA00025217"/>
    </source>
</evidence>
<dbReference type="InterPro" id="IPR009008">
    <property type="entry name" value="Val/Leu/Ile-tRNA-synth_edit"/>
</dbReference>
<dbReference type="GO" id="GO:0002161">
    <property type="term" value="F:aminoacyl-tRNA deacylase activity"/>
    <property type="evidence" value="ECO:0007669"/>
    <property type="project" value="InterPro"/>
</dbReference>
<evidence type="ECO:0000256" key="10">
    <source>
        <dbReference type="ARBA" id="ARBA00022840"/>
    </source>
</evidence>
<dbReference type="CDD" id="cd00818">
    <property type="entry name" value="IleRS_core"/>
    <property type="match status" value="1"/>
</dbReference>
<dbReference type="RefSeq" id="WP_142119863.1">
    <property type="nucleotide sequence ID" value="NZ_BAAASV010000001.1"/>
</dbReference>
<feature type="short sequence motif" description="'HIGH' region" evidence="15">
    <location>
        <begin position="59"/>
        <end position="69"/>
    </location>
</feature>
<dbReference type="Pfam" id="PF19302">
    <property type="entry name" value="DUF5915"/>
    <property type="match status" value="1"/>
</dbReference>
<protein>
    <recommendedName>
        <fullName evidence="15">Isoleucine--tRNA ligase</fullName>
        <ecNumber evidence="15">6.1.1.5</ecNumber>
    </recommendedName>
    <alternativeName>
        <fullName evidence="15">Isoleucyl-tRNA synthetase</fullName>
        <shortName evidence="15">IleRS</shortName>
    </alternativeName>
</protein>
<dbReference type="GO" id="GO:0000049">
    <property type="term" value="F:tRNA binding"/>
    <property type="evidence" value="ECO:0007669"/>
    <property type="project" value="InterPro"/>
</dbReference>
<comment type="subcellular location">
    <subcellularLocation>
        <location evidence="2 15">Cytoplasm</location>
    </subcellularLocation>
</comment>
<evidence type="ECO:0000313" key="19">
    <source>
        <dbReference type="Proteomes" id="UP000315389"/>
    </source>
</evidence>
<evidence type="ECO:0000256" key="1">
    <source>
        <dbReference type="ARBA" id="ARBA00001947"/>
    </source>
</evidence>
<comment type="similarity">
    <text evidence="3 15">Belongs to the class-I aminoacyl-tRNA synthetase family. IleS type 2 subfamily.</text>
</comment>
<comment type="domain">
    <text evidence="15">IleRS has two distinct active sites: one for aminoacylation and one for editing. The misactivated valine is translocated from the active site to the editing site, which sterically excludes the correctly activated isoleucine. The single editing site contains two valyl binding pockets, one specific for each substrate (Val-AMP or Val-tRNA(Ile)).</text>
</comment>
<dbReference type="InterPro" id="IPR009080">
    <property type="entry name" value="tRNAsynth_Ia_anticodon-bd"/>
</dbReference>